<evidence type="ECO:0000256" key="1">
    <source>
        <dbReference type="SAM" id="MobiDB-lite"/>
    </source>
</evidence>
<dbReference type="Proteomes" id="UP000235965">
    <property type="component" value="Unassembled WGS sequence"/>
</dbReference>
<feature type="region of interest" description="Disordered" evidence="1">
    <location>
        <begin position="182"/>
        <end position="239"/>
    </location>
</feature>
<organism evidence="3 4">
    <name type="scientific">Cryptotermes secundus</name>
    <dbReference type="NCBI Taxonomy" id="105785"/>
    <lineage>
        <taxon>Eukaryota</taxon>
        <taxon>Metazoa</taxon>
        <taxon>Ecdysozoa</taxon>
        <taxon>Arthropoda</taxon>
        <taxon>Hexapoda</taxon>
        <taxon>Insecta</taxon>
        <taxon>Pterygota</taxon>
        <taxon>Neoptera</taxon>
        <taxon>Polyneoptera</taxon>
        <taxon>Dictyoptera</taxon>
        <taxon>Blattodea</taxon>
        <taxon>Blattoidea</taxon>
        <taxon>Termitoidae</taxon>
        <taxon>Kalotermitidae</taxon>
        <taxon>Cryptotermitinae</taxon>
        <taxon>Cryptotermes</taxon>
    </lineage>
</organism>
<feature type="compositionally biased region" description="Basic residues" evidence="1">
    <location>
        <begin position="191"/>
        <end position="207"/>
    </location>
</feature>
<feature type="region of interest" description="Disordered" evidence="1">
    <location>
        <begin position="119"/>
        <end position="163"/>
    </location>
</feature>
<accession>A0A2J7QH15</accession>
<feature type="compositionally biased region" description="Basic residues" evidence="1">
    <location>
        <begin position="121"/>
        <end position="130"/>
    </location>
</feature>
<feature type="compositionally biased region" description="Polar residues" evidence="1">
    <location>
        <begin position="283"/>
        <end position="292"/>
    </location>
</feature>
<reference evidence="3 4" key="1">
    <citation type="submission" date="2017-12" db="EMBL/GenBank/DDBJ databases">
        <title>Hemimetabolous genomes reveal molecular basis of termite eusociality.</title>
        <authorList>
            <person name="Harrison M.C."/>
            <person name="Jongepier E."/>
            <person name="Robertson H.M."/>
            <person name="Arning N."/>
            <person name="Bitard-Feildel T."/>
            <person name="Chao H."/>
            <person name="Childers C.P."/>
            <person name="Dinh H."/>
            <person name="Doddapaneni H."/>
            <person name="Dugan S."/>
            <person name="Gowin J."/>
            <person name="Greiner C."/>
            <person name="Han Y."/>
            <person name="Hu H."/>
            <person name="Hughes D.S.T."/>
            <person name="Huylmans A.-K."/>
            <person name="Kemena C."/>
            <person name="Kremer L.P.M."/>
            <person name="Lee S.L."/>
            <person name="Lopez-Ezquerra A."/>
            <person name="Mallet L."/>
            <person name="Monroy-Kuhn J.M."/>
            <person name="Moser A."/>
            <person name="Murali S.C."/>
            <person name="Muzny D.M."/>
            <person name="Otani S."/>
            <person name="Piulachs M.-D."/>
            <person name="Poelchau M."/>
            <person name="Qu J."/>
            <person name="Schaub F."/>
            <person name="Wada-Katsumata A."/>
            <person name="Worley K.C."/>
            <person name="Xie Q."/>
            <person name="Ylla G."/>
            <person name="Poulsen M."/>
            <person name="Gibbs R.A."/>
            <person name="Schal C."/>
            <person name="Richards S."/>
            <person name="Belles X."/>
            <person name="Korb J."/>
            <person name="Bornberg-Bauer E."/>
        </authorList>
    </citation>
    <scope>NUCLEOTIDE SEQUENCE [LARGE SCALE GENOMIC DNA]</scope>
    <source>
        <tissue evidence="3">Whole body</tissue>
    </source>
</reference>
<dbReference type="Pfam" id="PF21153">
    <property type="entry name" value="NSUN5_N"/>
    <property type="match status" value="1"/>
</dbReference>
<feature type="compositionally biased region" description="Basic residues" evidence="1">
    <location>
        <begin position="323"/>
        <end position="335"/>
    </location>
</feature>
<dbReference type="STRING" id="105785.A0A2J7QH15"/>
<protein>
    <recommendedName>
        <fullName evidence="2">NSUN5/RCM1 N-terminal domain-containing protein</fullName>
    </recommendedName>
</protein>
<dbReference type="InterPro" id="IPR048889">
    <property type="entry name" value="NSUN5_RCM1_N"/>
</dbReference>
<feature type="region of interest" description="Disordered" evidence="1">
    <location>
        <begin position="266"/>
        <end position="335"/>
    </location>
</feature>
<name>A0A2J7QH15_9NEOP</name>
<feature type="domain" description="NSUN5/RCM1 N-terminal" evidence="2">
    <location>
        <begin position="44"/>
        <end position="123"/>
    </location>
</feature>
<sequence length="335" mass="38049">MSSGGTFKVPRLYKAAAKVARAVKEQNGNVEQLVQLYNKKTNTKAVAALVYKTLNNEGLLDKIIKNSEILINEANANPWLFRILIAELLLGKQRLPVGSKPVQTVLAYGPTLRTELLKATGKFHNKRNRSKSQPDVKEEDPRFGQESPTQISVSERSEDINPEMNTVMLSKSREGAGQGCIKLEEDENVKSKSKQIKQAKNKQKKSYKGSEQLPKEEKLSGSKSKKRKHTSVCERSKDVNPKWNTVVLSKSRWEAMQDFMKLEEDEYVKSESQQIEQSKNKQQRNYKGSEQLPQAEKIPVSKSKKRKCNMGPDELTLKEPKVKKAVKLHKSQHFE</sequence>
<evidence type="ECO:0000313" key="3">
    <source>
        <dbReference type="EMBL" id="PNF27870.1"/>
    </source>
</evidence>
<evidence type="ECO:0000259" key="2">
    <source>
        <dbReference type="Pfam" id="PF21153"/>
    </source>
</evidence>
<feature type="compositionally biased region" description="Basic and acidic residues" evidence="1">
    <location>
        <begin position="132"/>
        <end position="143"/>
    </location>
</feature>
<keyword evidence="4" id="KW-1185">Reference proteome</keyword>
<dbReference type="InParanoid" id="A0A2J7QH15"/>
<comment type="caution">
    <text evidence="3">The sequence shown here is derived from an EMBL/GenBank/DDBJ whole genome shotgun (WGS) entry which is preliminary data.</text>
</comment>
<dbReference type="EMBL" id="NEVH01014358">
    <property type="protein sequence ID" value="PNF27870.1"/>
    <property type="molecule type" value="Genomic_DNA"/>
</dbReference>
<evidence type="ECO:0000313" key="4">
    <source>
        <dbReference type="Proteomes" id="UP000235965"/>
    </source>
</evidence>
<gene>
    <name evidence="3" type="ORF">B7P43_G08293</name>
</gene>
<dbReference type="AlphaFoldDB" id="A0A2J7QH15"/>
<proteinExistence type="predicted"/>